<evidence type="ECO:0000313" key="1">
    <source>
        <dbReference type="EMBL" id="JAP76857.1"/>
    </source>
</evidence>
<accession>A0A131YD58</accession>
<protein>
    <submittedName>
        <fullName evidence="1">Lipocalin</fullName>
    </submittedName>
</protein>
<proteinExistence type="predicted"/>
<name>A0A131YD58_RHIAP</name>
<organism evidence="1">
    <name type="scientific">Rhipicephalus appendiculatus</name>
    <name type="common">Brown ear tick</name>
    <dbReference type="NCBI Taxonomy" id="34631"/>
    <lineage>
        <taxon>Eukaryota</taxon>
        <taxon>Metazoa</taxon>
        <taxon>Ecdysozoa</taxon>
        <taxon>Arthropoda</taxon>
        <taxon>Chelicerata</taxon>
        <taxon>Arachnida</taxon>
        <taxon>Acari</taxon>
        <taxon>Parasitiformes</taxon>
        <taxon>Ixodida</taxon>
        <taxon>Ixodoidea</taxon>
        <taxon>Ixodidae</taxon>
        <taxon>Rhipicephalinae</taxon>
        <taxon>Rhipicephalus</taxon>
        <taxon>Rhipicephalus</taxon>
    </lineage>
</organism>
<reference evidence="1" key="1">
    <citation type="journal article" date="2016" name="Ticks Tick Borne Dis.">
        <title>De novo assembly and annotation of the salivary gland transcriptome of Rhipicephalus appendiculatus male and female ticks during blood feeding.</title>
        <authorList>
            <person name="de Castro M.H."/>
            <person name="de Klerk D."/>
            <person name="Pienaar R."/>
            <person name="Latif A.A."/>
            <person name="Rees D.J."/>
            <person name="Mans B.J."/>
        </authorList>
    </citation>
    <scope>NUCLEOTIDE SEQUENCE</scope>
    <source>
        <tissue evidence="1">Salivary glands</tissue>
    </source>
</reference>
<dbReference type="AlphaFoldDB" id="A0A131YD58"/>
<sequence>MTIKTHSQKEKEAKTYRLLFWLESEKCFILERPDGTCEQHTWHSNIWSKYECDKVFWSLCGAWTYPVFKQSCINPKAICVGLTSLC</sequence>
<dbReference type="EMBL" id="GEDV01011700">
    <property type="protein sequence ID" value="JAP76857.1"/>
    <property type="molecule type" value="Transcribed_RNA"/>
</dbReference>